<organism evidence="8 9">
    <name type="scientific">Halioxenophilus aromaticivorans</name>
    <dbReference type="NCBI Taxonomy" id="1306992"/>
    <lineage>
        <taxon>Bacteria</taxon>
        <taxon>Pseudomonadati</taxon>
        <taxon>Pseudomonadota</taxon>
        <taxon>Gammaproteobacteria</taxon>
        <taxon>Alteromonadales</taxon>
        <taxon>Alteromonadaceae</taxon>
        <taxon>Halioxenophilus</taxon>
    </lineage>
</organism>
<proteinExistence type="inferred from homology"/>
<reference evidence="9" key="1">
    <citation type="journal article" date="2019" name="Int. J. Syst. Evol. Microbiol.">
        <title>The Global Catalogue of Microorganisms (GCM) 10K type strain sequencing project: providing services to taxonomists for standard genome sequencing and annotation.</title>
        <authorList>
            <consortium name="The Broad Institute Genomics Platform"/>
            <consortium name="The Broad Institute Genome Sequencing Center for Infectious Disease"/>
            <person name="Wu L."/>
            <person name="Ma J."/>
        </authorList>
    </citation>
    <scope>NUCLEOTIDE SEQUENCE [LARGE SCALE GENOMIC DNA]</scope>
    <source>
        <strain evidence="9">JCM 19134</strain>
    </source>
</reference>
<dbReference type="EMBL" id="BAABLX010000007">
    <property type="protein sequence ID" value="GAA4934711.1"/>
    <property type="molecule type" value="Genomic_DNA"/>
</dbReference>
<protein>
    <recommendedName>
        <fullName evidence="6">Transport permease protein</fullName>
    </recommendedName>
</protein>
<keyword evidence="4 6" id="KW-1133">Transmembrane helix</keyword>
<comment type="subcellular location">
    <subcellularLocation>
        <location evidence="6">Cell inner membrane</location>
        <topology evidence="6">Multi-pass membrane protein</topology>
    </subcellularLocation>
    <subcellularLocation>
        <location evidence="1">Membrane</location>
        <topology evidence="1">Multi-pass membrane protein</topology>
    </subcellularLocation>
</comment>
<comment type="similarity">
    <text evidence="2 6">Belongs to the ABC-2 integral membrane protein family.</text>
</comment>
<feature type="transmembrane region" description="Helical" evidence="6">
    <location>
        <begin position="23"/>
        <end position="42"/>
    </location>
</feature>
<dbReference type="RefSeq" id="WP_345417905.1">
    <property type="nucleotide sequence ID" value="NZ_AP031496.1"/>
</dbReference>
<feature type="transmembrane region" description="Helical" evidence="6">
    <location>
        <begin position="253"/>
        <end position="271"/>
    </location>
</feature>
<dbReference type="GO" id="GO:0043190">
    <property type="term" value="C:ATP-binding cassette (ABC) transporter complex"/>
    <property type="evidence" value="ECO:0007669"/>
    <property type="project" value="InterPro"/>
</dbReference>
<dbReference type="InterPro" id="IPR052902">
    <property type="entry name" value="ABC-2_transporter"/>
</dbReference>
<evidence type="ECO:0000313" key="8">
    <source>
        <dbReference type="EMBL" id="GAA4934711.1"/>
    </source>
</evidence>
<evidence type="ECO:0000256" key="1">
    <source>
        <dbReference type="ARBA" id="ARBA00004141"/>
    </source>
</evidence>
<evidence type="ECO:0000256" key="6">
    <source>
        <dbReference type="RuleBase" id="RU361157"/>
    </source>
</evidence>
<dbReference type="PANTHER" id="PTHR43027">
    <property type="entry name" value="DOXORUBICIN RESISTANCE ABC TRANSPORTER PERMEASE PROTEIN DRRC-RELATED"/>
    <property type="match status" value="1"/>
</dbReference>
<feature type="domain" description="ABC transmembrane type-2" evidence="7">
    <location>
        <begin position="106"/>
        <end position="332"/>
    </location>
</feature>
<evidence type="ECO:0000259" key="7">
    <source>
        <dbReference type="PROSITE" id="PS51012"/>
    </source>
</evidence>
<feature type="transmembrane region" description="Helical" evidence="6">
    <location>
        <begin position="219"/>
        <end position="241"/>
    </location>
</feature>
<keyword evidence="3 6" id="KW-0812">Transmembrane</keyword>
<keyword evidence="5 6" id="KW-0472">Membrane</keyword>
<keyword evidence="9" id="KW-1185">Reference proteome</keyword>
<dbReference type="PROSITE" id="PS51012">
    <property type="entry name" value="ABC_TM2"/>
    <property type="match status" value="1"/>
</dbReference>
<keyword evidence="6" id="KW-1003">Cell membrane</keyword>
<dbReference type="InterPro" id="IPR047817">
    <property type="entry name" value="ABC2_TM_bact-type"/>
</dbReference>
<gene>
    <name evidence="8" type="ORF">GCM10025791_09640</name>
</gene>
<dbReference type="Pfam" id="PF01061">
    <property type="entry name" value="ABC2_membrane"/>
    <property type="match status" value="1"/>
</dbReference>
<dbReference type="PRINTS" id="PR00164">
    <property type="entry name" value="ABC2TRNSPORT"/>
</dbReference>
<evidence type="ECO:0000256" key="4">
    <source>
        <dbReference type="ARBA" id="ARBA00022989"/>
    </source>
</evidence>
<dbReference type="AlphaFoldDB" id="A0AAV3TZ53"/>
<dbReference type="InterPro" id="IPR000412">
    <property type="entry name" value="ABC_2_transport"/>
</dbReference>
<dbReference type="Proteomes" id="UP001409585">
    <property type="component" value="Unassembled WGS sequence"/>
</dbReference>
<dbReference type="PANTHER" id="PTHR43027:SF2">
    <property type="entry name" value="TRANSPORT PERMEASE PROTEIN"/>
    <property type="match status" value="1"/>
</dbReference>
<dbReference type="GO" id="GO:0140359">
    <property type="term" value="F:ABC-type transporter activity"/>
    <property type="evidence" value="ECO:0007669"/>
    <property type="project" value="InterPro"/>
</dbReference>
<feature type="transmembrane region" description="Helical" evidence="6">
    <location>
        <begin position="140"/>
        <end position="163"/>
    </location>
</feature>
<keyword evidence="6" id="KW-0813">Transport</keyword>
<evidence type="ECO:0000256" key="2">
    <source>
        <dbReference type="ARBA" id="ARBA00007783"/>
    </source>
</evidence>
<sequence>MNFKRLLSLFIARNKEYYRDRSSLVWSFVMPPIIIGVVALAFSRGEDALFKVGTLNADPSVVEQLVGEQPSVQIVDYSDREQAITKVQFHQLDLLLGANQYWKNSDSMKGDVVEQLLGLASNPQWQAQSISGREVRYVDWVIPGIISMNMMFSSLFGVGYVIVRYRKNGVLKRIQASPVKPIEFLSAQVLSRFMINMCVCAIVFVVANLVLDFVMLGSYFLLVLSAALGILALLSMGLIVAARLSSEELANGLMNLFVFPMMLLSEVWFSLDGAPQWMVTASQFLPLTHMVQAARSVMLDGAGPAEISHHLLILTAMSAVFLGLSAWLFRWRES</sequence>
<evidence type="ECO:0000256" key="3">
    <source>
        <dbReference type="ARBA" id="ARBA00022692"/>
    </source>
</evidence>
<evidence type="ECO:0000256" key="5">
    <source>
        <dbReference type="ARBA" id="ARBA00023136"/>
    </source>
</evidence>
<dbReference type="InterPro" id="IPR013525">
    <property type="entry name" value="ABC2_TM"/>
</dbReference>
<evidence type="ECO:0000313" key="9">
    <source>
        <dbReference type="Proteomes" id="UP001409585"/>
    </source>
</evidence>
<comment type="caution">
    <text evidence="8">The sequence shown here is derived from an EMBL/GenBank/DDBJ whole genome shotgun (WGS) entry which is preliminary data.</text>
</comment>
<accession>A0AAV3TZ53</accession>
<feature type="transmembrane region" description="Helical" evidence="6">
    <location>
        <begin position="184"/>
        <end position="207"/>
    </location>
</feature>
<feature type="transmembrane region" description="Helical" evidence="6">
    <location>
        <begin position="307"/>
        <end position="329"/>
    </location>
</feature>
<name>A0AAV3TZ53_9ALTE</name>